<evidence type="ECO:0000313" key="1">
    <source>
        <dbReference type="EMBL" id="AYV77756.1"/>
    </source>
</evidence>
<protein>
    <submittedName>
        <fullName evidence="1">Uncharacterized protein</fullName>
    </submittedName>
</protein>
<organism evidence="1">
    <name type="scientific">Edafosvirus sp</name>
    <dbReference type="NCBI Taxonomy" id="2487765"/>
    <lineage>
        <taxon>Viruses</taxon>
        <taxon>Varidnaviria</taxon>
        <taxon>Bamfordvirae</taxon>
        <taxon>Nucleocytoviricota</taxon>
        <taxon>Megaviricetes</taxon>
        <taxon>Imitervirales</taxon>
        <taxon>Mimiviridae</taxon>
        <taxon>Klosneuvirinae</taxon>
    </lineage>
</organism>
<reference evidence="1" key="1">
    <citation type="submission" date="2018-10" db="EMBL/GenBank/DDBJ databases">
        <title>Hidden diversity of soil giant viruses.</title>
        <authorList>
            <person name="Schulz F."/>
            <person name="Alteio L."/>
            <person name="Goudeau D."/>
            <person name="Ryan E.M."/>
            <person name="Malmstrom R.R."/>
            <person name="Blanchard J."/>
            <person name="Woyke T."/>
        </authorList>
    </citation>
    <scope>NUCLEOTIDE SEQUENCE</scope>
    <source>
        <strain evidence="1">EDV1</strain>
    </source>
</reference>
<name>A0A3G4ZS82_9VIRU</name>
<proteinExistence type="predicted"/>
<dbReference type="EMBL" id="MK072066">
    <property type="protein sequence ID" value="AYV77756.1"/>
    <property type="molecule type" value="Genomic_DNA"/>
</dbReference>
<accession>A0A3G4ZS82</accession>
<sequence>MHTAYFIKRYNIKTKKIKYTIYSEPTPTTTEDKYEYDILIDKVSANSFAEASEILYRKYQHDYPLDCEYVDEDIDRIENEQTDTICIIL</sequence>
<gene>
    <name evidence="1" type="ORF">Edafosvirus1_87</name>
</gene>